<dbReference type="AlphaFoldDB" id="A0A432LX83"/>
<reference evidence="1 2" key="1">
    <citation type="submission" date="2018-12" db="EMBL/GenBank/DDBJ databases">
        <title>Dyella dinghuensis sp. nov. DHOA06 and Dyella choica sp. nov. 4M-K27, isolated from forest soil.</title>
        <authorList>
            <person name="Qiu L.-H."/>
            <person name="Gao Z.-H."/>
        </authorList>
    </citation>
    <scope>NUCLEOTIDE SEQUENCE [LARGE SCALE GENOMIC DNA]</scope>
    <source>
        <strain evidence="1 2">DHOA06</strain>
    </source>
</reference>
<protein>
    <submittedName>
        <fullName evidence="1">Uncharacterized protein</fullName>
    </submittedName>
</protein>
<sequence length="176" mass="19893">MNDPDIKQNPHPTMRYDVTITIEGAPGPFDSVDGIMQYEVTNLACVPKTGGPMNAMRIPPKAWPRITFNKVSDNIYKGTAYGDYFKDEDYFGLGVCHWSLIAARAELKVNKLTLVSYLSPEQLFSQQTVPSYFVREDYDDNQHERSSSGETHLTDYLRSRPQSVFSITLTAKESAQ</sequence>
<evidence type="ECO:0000313" key="2">
    <source>
        <dbReference type="Proteomes" id="UP000267077"/>
    </source>
</evidence>
<dbReference type="Proteomes" id="UP000267077">
    <property type="component" value="Unassembled WGS sequence"/>
</dbReference>
<comment type="caution">
    <text evidence="1">The sequence shown here is derived from an EMBL/GenBank/DDBJ whole genome shotgun (WGS) entry which is preliminary data.</text>
</comment>
<gene>
    <name evidence="1" type="ORF">EKH79_01655</name>
</gene>
<proteinExistence type="predicted"/>
<dbReference type="OrthoDB" id="6853546at2"/>
<evidence type="ECO:0000313" key="1">
    <source>
        <dbReference type="EMBL" id="RUL66557.1"/>
    </source>
</evidence>
<accession>A0A432LX83</accession>
<dbReference type="EMBL" id="RYZR01000002">
    <property type="protein sequence ID" value="RUL66557.1"/>
    <property type="molecule type" value="Genomic_DNA"/>
</dbReference>
<organism evidence="1 2">
    <name type="scientific">Dyella dinghuensis</name>
    <dbReference type="NCBI Taxonomy" id="1920169"/>
    <lineage>
        <taxon>Bacteria</taxon>
        <taxon>Pseudomonadati</taxon>
        <taxon>Pseudomonadota</taxon>
        <taxon>Gammaproteobacteria</taxon>
        <taxon>Lysobacterales</taxon>
        <taxon>Rhodanobacteraceae</taxon>
        <taxon>Dyella</taxon>
    </lineage>
</organism>
<keyword evidence="2" id="KW-1185">Reference proteome</keyword>
<name>A0A432LX83_9GAMM</name>
<dbReference type="RefSeq" id="WP_126672055.1">
    <property type="nucleotide sequence ID" value="NZ_RYZR01000002.1"/>
</dbReference>